<comment type="caution">
    <text evidence="2">The sequence shown here is derived from an EMBL/GenBank/DDBJ whole genome shotgun (WGS) entry which is preliminary data.</text>
</comment>
<reference evidence="2 3" key="1">
    <citation type="submission" date="2024-09" db="EMBL/GenBank/DDBJ databases">
        <title>T2T genomes of carrot and Alternaria dauci and their utility for understanding host-pathogen interaction during carrot leaf blight disease.</title>
        <authorList>
            <person name="Liu W."/>
            <person name="Xu S."/>
            <person name="Ou C."/>
            <person name="Liu X."/>
            <person name="Zhuang F."/>
            <person name="Deng X.W."/>
        </authorList>
    </citation>
    <scope>NUCLEOTIDE SEQUENCE [LARGE SCALE GENOMIC DNA]</scope>
    <source>
        <strain evidence="2 3">A2016</strain>
    </source>
</reference>
<dbReference type="Proteomes" id="UP001578633">
    <property type="component" value="Chromosome 7"/>
</dbReference>
<accession>A0ABR3UCV9</accession>
<evidence type="ECO:0000313" key="2">
    <source>
        <dbReference type="EMBL" id="KAL1794336.1"/>
    </source>
</evidence>
<name>A0ABR3UCV9_9PLEO</name>
<dbReference type="RefSeq" id="XP_069304920.1">
    <property type="nucleotide sequence ID" value="XM_069453938.1"/>
</dbReference>
<protein>
    <submittedName>
        <fullName evidence="2">Uncharacterized protein</fullName>
    </submittedName>
</protein>
<proteinExistence type="predicted"/>
<dbReference type="EMBL" id="JBHGVX010000007">
    <property type="protein sequence ID" value="KAL1794336.1"/>
    <property type="molecule type" value="Genomic_DNA"/>
</dbReference>
<organism evidence="2 3">
    <name type="scientific">Alternaria dauci</name>
    <dbReference type="NCBI Taxonomy" id="48095"/>
    <lineage>
        <taxon>Eukaryota</taxon>
        <taxon>Fungi</taxon>
        <taxon>Dikarya</taxon>
        <taxon>Ascomycota</taxon>
        <taxon>Pezizomycotina</taxon>
        <taxon>Dothideomycetes</taxon>
        <taxon>Pleosporomycetidae</taxon>
        <taxon>Pleosporales</taxon>
        <taxon>Pleosporineae</taxon>
        <taxon>Pleosporaceae</taxon>
        <taxon>Alternaria</taxon>
        <taxon>Alternaria sect. Porri</taxon>
    </lineage>
</organism>
<sequence length="291" mass="33558">MSLISSEVPETSEETGKGYPEPETDELGRVKIANKYATDMGSKQTYGRLLSPENKIRMDLWVERLPYDWQLEDANTARLAGVKVYGDWLDWLESKAFSWLEKLSTFERHFRIAGVAYHKIPYALRHSSTLVNGYQIDNVILLRMSQIFETSCPRSQQSFFRPWTEIFNTANEVLKELKMNKNKPEDVHRLRSLESGLEITLSQLAKPLRILENALVWVEEQVAHLTRRSNLDGSDNLAAKHSREGGLFRIWIQSFPEIEWGSVELKSNFTESFVVAVLEDGEIMDYTYCAV</sequence>
<keyword evidence="3" id="KW-1185">Reference proteome</keyword>
<evidence type="ECO:0000313" key="3">
    <source>
        <dbReference type="Proteomes" id="UP001578633"/>
    </source>
</evidence>
<evidence type="ECO:0000256" key="1">
    <source>
        <dbReference type="SAM" id="MobiDB-lite"/>
    </source>
</evidence>
<dbReference type="GeneID" id="96088079"/>
<gene>
    <name evidence="2" type="ORF">ACET3X_007757</name>
</gene>
<feature type="region of interest" description="Disordered" evidence="1">
    <location>
        <begin position="1"/>
        <end position="24"/>
    </location>
</feature>